<dbReference type="EMBL" id="JAFNEN010000781">
    <property type="protein sequence ID" value="KAG8177400.1"/>
    <property type="molecule type" value="Genomic_DNA"/>
</dbReference>
<protein>
    <submittedName>
        <fullName evidence="1">Uncharacterized protein</fullName>
    </submittedName>
</protein>
<dbReference type="Proteomes" id="UP000827092">
    <property type="component" value="Unassembled WGS sequence"/>
</dbReference>
<dbReference type="AlphaFoldDB" id="A0AAV6TZG5"/>
<name>A0AAV6TZG5_9ARAC</name>
<evidence type="ECO:0000313" key="2">
    <source>
        <dbReference type="Proteomes" id="UP000827092"/>
    </source>
</evidence>
<organism evidence="1 2">
    <name type="scientific">Oedothorax gibbosus</name>
    <dbReference type="NCBI Taxonomy" id="931172"/>
    <lineage>
        <taxon>Eukaryota</taxon>
        <taxon>Metazoa</taxon>
        <taxon>Ecdysozoa</taxon>
        <taxon>Arthropoda</taxon>
        <taxon>Chelicerata</taxon>
        <taxon>Arachnida</taxon>
        <taxon>Araneae</taxon>
        <taxon>Araneomorphae</taxon>
        <taxon>Entelegynae</taxon>
        <taxon>Araneoidea</taxon>
        <taxon>Linyphiidae</taxon>
        <taxon>Erigoninae</taxon>
        <taxon>Oedothorax</taxon>
    </lineage>
</organism>
<accession>A0AAV6TZG5</accession>
<gene>
    <name evidence="1" type="ORF">JTE90_014848</name>
</gene>
<comment type="caution">
    <text evidence="1">The sequence shown here is derived from an EMBL/GenBank/DDBJ whole genome shotgun (WGS) entry which is preliminary data.</text>
</comment>
<sequence>MRNRYDFKRYCQEFPDNCETTEYPKKFCNSNPVSCTRNATHGILPTTFPGGFLGKDFLRWLAYNSSPTSLPSN</sequence>
<evidence type="ECO:0000313" key="1">
    <source>
        <dbReference type="EMBL" id="KAG8177400.1"/>
    </source>
</evidence>
<keyword evidence="2" id="KW-1185">Reference proteome</keyword>
<proteinExistence type="predicted"/>
<reference evidence="1 2" key="1">
    <citation type="journal article" date="2022" name="Nat. Ecol. Evol.">
        <title>A masculinizing supergene underlies an exaggerated male reproductive morph in a spider.</title>
        <authorList>
            <person name="Hendrickx F."/>
            <person name="De Corte Z."/>
            <person name="Sonet G."/>
            <person name="Van Belleghem S.M."/>
            <person name="Kostlbacher S."/>
            <person name="Vangestel C."/>
        </authorList>
    </citation>
    <scope>NUCLEOTIDE SEQUENCE [LARGE SCALE GENOMIC DNA]</scope>
    <source>
        <strain evidence="1">W744_W776</strain>
    </source>
</reference>